<dbReference type="AlphaFoldDB" id="A0A812VEN7"/>
<protein>
    <submittedName>
        <fullName evidence="2">Uncharacterized protein</fullName>
    </submittedName>
</protein>
<accession>A0A812VEN7</accession>
<sequence>MDRNNKKPQSGQAAFYQALVNPGGDGGGAGKTKRKRAGDELVLRLPERAVEGLDDRQGNRLKRGPGHERVRRRIQGSGCGGGTGDGSESETSWWRVHDSESDEACEGQDQDQSDQRPGGEGEGAVSGAD</sequence>
<feature type="compositionally biased region" description="Gly residues" evidence="1">
    <location>
        <begin position="120"/>
        <end position="129"/>
    </location>
</feature>
<reference evidence="2" key="1">
    <citation type="submission" date="2021-02" db="EMBL/GenBank/DDBJ databases">
        <authorList>
            <person name="Dougan E. K."/>
            <person name="Rhodes N."/>
            <person name="Thang M."/>
            <person name="Chan C."/>
        </authorList>
    </citation>
    <scope>NUCLEOTIDE SEQUENCE</scope>
</reference>
<comment type="caution">
    <text evidence="2">The sequence shown here is derived from an EMBL/GenBank/DDBJ whole genome shotgun (WGS) entry which is preliminary data.</text>
</comment>
<feature type="compositionally biased region" description="Basic residues" evidence="1">
    <location>
        <begin position="59"/>
        <end position="74"/>
    </location>
</feature>
<feature type="region of interest" description="Disordered" evidence="1">
    <location>
        <begin position="18"/>
        <end position="129"/>
    </location>
</feature>
<evidence type="ECO:0000313" key="2">
    <source>
        <dbReference type="EMBL" id="CAE7615619.1"/>
    </source>
</evidence>
<evidence type="ECO:0000256" key="1">
    <source>
        <dbReference type="SAM" id="MobiDB-lite"/>
    </source>
</evidence>
<gene>
    <name evidence="2" type="ORF">SNAT2548_LOCUS34996</name>
</gene>
<keyword evidence="3" id="KW-1185">Reference proteome</keyword>
<dbReference type="Proteomes" id="UP000604046">
    <property type="component" value="Unassembled WGS sequence"/>
</dbReference>
<evidence type="ECO:0000313" key="3">
    <source>
        <dbReference type="Proteomes" id="UP000604046"/>
    </source>
</evidence>
<feature type="compositionally biased region" description="Acidic residues" evidence="1">
    <location>
        <begin position="100"/>
        <end position="112"/>
    </location>
</feature>
<organism evidence="2 3">
    <name type="scientific">Symbiodinium natans</name>
    <dbReference type="NCBI Taxonomy" id="878477"/>
    <lineage>
        <taxon>Eukaryota</taxon>
        <taxon>Sar</taxon>
        <taxon>Alveolata</taxon>
        <taxon>Dinophyceae</taxon>
        <taxon>Suessiales</taxon>
        <taxon>Symbiodiniaceae</taxon>
        <taxon>Symbiodinium</taxon>
    </lineage>
</organism>
<name>A0A812VEN7_9DINO</name>
<dbReference type="EMBL" id="CAJNDS010002841">
    <property type="protein sequence ID" value="CAE7615619.1"/>
    <property type="molecule type" value="Genomic_DNA"/>
</dbReference>
<feature type="compositionally biased region" description="Basic and acidic residues" evidence="1">
    <location>
        <begin position="37"/>
        <end position="58"/>
    </location>
</feature>
<proteinExistence type="predicted"/>